<evidence type="ECO:0000313" key="8">
    <source>
        <dbReference type="Proteomes" id="UP001386955"/>
    </source>
</evidence>
<dbReference type="InterPro" id="IPR010264">
    <property type="entry name" value="Self-incomp_S1"/>
</dbReference>
<comment type="caution">
    <text evidence="7">The sequence shown here is derived from an EMBL/GenBank/DDBJ whole genome shotgun (WGS) entry which is preliminary data.</text>
</comment>
<organism evidence="7 8">
    <name type="scientific">Psophocarpus tetragonolobus</name>
    <name type="common">Winged bean</name>
    <name type="synonym">Dolichos tetragonolobus</name>
    <dbReference type="NCBI Taxonomy" id="3891"/>
    <lineage>
        <taxon>Eukaryota</taxon>
        <taxon>Viridiplantae</taxon>
        <taxon>Streptophyta</taxon>
        <taxon>Embryophyta</taxon>
        <taxon>Tracheophyta</taxon>
        <taxon>Spermatophyta</taxon>
        <taxon>Magnoliopsida</taxon>
        <taxon>eudicotyledons</taxon>
        <taxon>Gunneridae</taxon>
        <taxon>Pentapetalae</taxon>
        <taxon>rosids</taxon>
        <taxon>fabids</taxon>
        <taxon>Fabales</taxon>
        <taxon>Fabaceae</taxon>
        <taxon>Papilionoideae</taxon>
        <taxon>50 kb inversion clade</taxon>
        <taxon>NPAAA clade</taxon>
        <taxon>indigoferoid/millettioid clade</taxon>
        <taxon>Phaseoleae</taxon>
        <taxon>Psophocarpus</taxon>
    </lineage>
</organism>
<evidence type="ECO:0000256" key="3">
    <source>
        <dbReference type="ARBA" id="ARBA00022471"/>
    </source>
</evidence>
<dbReference type="EMBL" id="JAYMYS010000005">
    <property type="protein sequence ID" value="KAK7393330.1"/>
    <property type="molecule type" value="Genomic_DNA"/>
</dbReference>
<proteinExistence type="inferred from homology"/>
<dbReference type="Pfam" id="PF05938">
    <property type="entry name" value="Self-incomp_S1"/>
    <property type="match status" value="1"/>
</dbReference>
<name>A0AAN9SCP9_PSOTE</name>
<feature type="chain" id="PRO_5042667209" description="S-protein homolog" evidence="6">
    <location>
        <begin position="22"/>
        <end position="144"/>
    </location>
</feature>
<evidence type="ECO:0000256" key="5">
    <source>
        <dbReference type="ARBA" id="ARBA00022729"/>
    </source>
</evidence>
<sequence>MEKNVTISAILVLATFALAFASANIYPEFIKWHVYIVNGLSNNQNLWVHCKSSDNDLGTQILSQGSNFTWSFRIDFGHSTLFWCHLKKENVCESARFDAFWFDDRLFEKCGWKNCVWTARDDAIYLTTLDGKVSQLYYQWDAGD</sequence>
<evidence type="ECO:0000256" key="4">
    <source>
        <dbReference type="ARBA" id="ARBA00022525"/>
    </source>
</evidence>
<evidence type="ECO:0000256" key="6">
    <source>
        <dbReference type="RuleBase" id="RU367044"/>
    </source>
</evidence>
<comment type="similarity">
    <text evidence="2 6">Belongs to the plant self-incompatibility (S1) protein family.</text>
</comment>
<dbReference type="PANTHER" id="PTHR31232">
    <property type="match status" value="1"/>
</dbReference>
<keyword evidence="5 6" id="KW-0732">Signal</keyword>
<dbReference type="PANTHER" id="PTHR31232:SF156">
    <property type="entry name" value="PLANT SELF-INCOMPATIBILITY PROTEIN S1 FAMILY-RELATED"/>
    <property type="match status" value="1"/>
</dbReference>
<evidence type="ECO:0000313" key="7">
    <source>
        <dbReference type="EMBL" id="KAK7393330.1"/>
    </source>
</evidence>
<evidence type="ECO:0000256" key="2">
    <source>
        <dbReference type="ARBA" id="ARBA00005581"/>
    </source>
</evidence>
<dbReference type="GO" id="GO:0060320">
    <property type="term" value="P:rejection of self pollen"/>
    <property type="evidence" value="ECO:0007669"/>
    <property type="project" value="UniProtKB-KW"/>
</dbReference>
<comment type="subcellular location">
    <subcellularLocation>
        <location evidence="1 6">Secreted</location>
    </subcellularLocation>
</comment>
<reference evidence="7 8" key="1">
    <citation type="submission" date="2024-01" db="EMBL/GenBank/DDBJ databases">
        <title>The genomes of 5 underutilized Papilionoideae crops provide insights into root nodulation and disease resistanc.</title>
        <authorList>
            <person name="Jiang F."/>
        </authorList>
    </citation>
    <scope>NUCLEOTIDE SEQUENCE [LARGE SCALE GENOMIC DNA]</scope>
    <source>
        <strain evidence="7">DUOXIRENSHENG_FW03</strain>
        <tissue evidence="7">Leaves</tissue>
    </source>
</reference>
<dbReference type="GO" id="GO:0005576">
    <property type="term" value="C:extracellular region"/>
    <property type="evidence" value="ECO:0007669"/>
    <property type="project" value="UniProtKB-SubCell"/>
</dbReference>
<accession>A0AAN9SCP9</accession>
<keyword evidence="8" id="KW-1185">Reference proteome</keyword>
<dbReference type="AlphaFoldDB" id="A0AAN9SCP9"/>
<evidence type="ECO:0000256" key="1">
    <source>
        <dbReference type="ARBA" id="ARBA00004613"/>
    </source>
</evidence>
<dbReference type="Proteomes" id="UP001386955">
    <property type="component" value="Unassembled WGS sequence"/>
</dbReference>
<feature type="signal peptide" evidence="6">
    <location>
        <begin position="1"/>
        <end position="21"/>
    </location>
</feature>
<gene>
    <name evidence="7" type="ORF">VNO78_21883</name>
</gene>
<keyword evidence="3 6" id="KW-0713">Self-incompatibility</keyword>
<protein>
    <recommendedName>
        <fullName evidence="6">S-protein homolog</fullName>
    </recommendedName>
</protein>
<keyword evidence="4 6" id="KW-0964">Secreted</keyword>